<dbReference type="VEuPathDB" id="FungiDB:TAPDE_005102"/>
<reference evidence="1 2" key="1">
    <citation type="journal article" date="2013" name="MBio">
        <title>Genome sequencing of the plant pathogen Taphrina deformans, the causal agent of peach leaf curl.</title>
        <authorList>
            <person name="Cisse O.H."/>
            <person name="Almeida J.M.G.C.F."/>
            <person name="Fonseca A."/>
            <person name="Kumar A.A."/>
            <person name="Salojaervi J."/>
            <person name="Overmyer K."/>
            <person name="Hauser P.M."/>
            <person name="Pagni M."/>
        </authorList>
    </citation>
    <scope>NUCLEOTIDE SEQUENCE [LARGE SCALE GENOMIC DNA]</scope>
    <source>
        <strain evidence="2">PYCC 5710 / ATCC 11124 / CBS 356.35 / IMI 108563 / JCM 9778 / NBRC 8474</strain>
    </source>
</reference>
<dbReference type="EMBL" id="CAHR02000272">
    <property type="protein sequence ID" value="CCG84614.1"/>
    <property type="molecule type" value="Genomic_DNA"/>
</dbReference>
<sequence length="150" mass="16892">MPKQGANQVTEPLTELLTTHQRRLCNNLTQRQSCFVREAEARAAACNTLEDQRAIERQIADYKARVVVKKTRIKLDHEILLAHGLTEQIWNDPGLLNNFQGGLDHSQVELDVSDIKFEVADKQDEPEPAVEANVQLAARILPLFSAENPI</sequence>
<comment type="caution">
    <text evidence="1">The sequence shown here is derived from an EMBL/GenBank/DDBJ whole genome shotgun (WGS) entry which is preliminary data.</text>
</comment>
<organism evidence="1 2">
    <name type="scientific">Taphrina deformans (strain PYCC 5710 / ATCC 11124 / CBS 356.35 / IMI 108563 / JCM 9778 / NBRC 8474)</name>
    <name type="common">Peach leaf curl fungus</name>
    <name type="synonym">Lalaria deformans</name>
    <dbReference type="NCBI Taxonomy" id="1097556"/>
    <lineage>
        <taxon>Eukaryota</taxon>
        <taxon>Fungi</taxon>
        <taxon>Dikarya</taxon>
        <taxon>Ascomycota</taxon>
        <taxon>Taphrinomycotina</taxon>
        <taxon>Taphrinomycetes</taxon>
        <taxon>Taphrinales</taxon>
        <taxon>Taphrinaceae</taxon>
        <taxon>Taphrina</taxon>
    </lineage>
</organism>
<keyword evidence="2" id="KW-1185">Reference proteome</keyword>
<evidence type="ECO:0000313" key="1">
    <source>
        <dbReference type="EMBL" id="CCG84614.1"/>
    </source>
</evidence>
<dbReference type="AlphaFoldDB" id="R4XMT9"/>
<name>R4XMT9_TAPDE</name>
<dbReference type="Proteomes" id="UP000013776">
    <property type="component" value="Unassembled WGS sequence"/>
</dbReference>
<evidence type="ECO:0000313" key="2">
    <source>
        <dbReference type="Proteomes" id="UP000013776"/>
    </source>
</evidence>
<protein>
    <submittedName>
        <fullName evidence="1">Uncharacterized protein</fullName>
    </submittedName>
</protein>
<proteinExistence type="predicted"/>
<gene>
    <name evidence="1" type="ORF">TAPDE_005102</name>
</gene>
<accession>R4XMT9</accession>